<keyword evidence="3" id="KW-1185">Reference proteome</keyword>
<dbReference type="EMBL" id="CAWUPB010000027">
    <property type="protein sequence ID" value="CAK7322667.1"/>
    <property type="molecule type" value="Genomic_DNA"/>
</dbReference>
<reference evidence="2 3" key="1">
    <citation type="submission" date="2024-01" db="EMBL/GenBank/DDBJ databases">
        <authorList>
            <person name="Waweru B."/>
        </authorList>
    </citation>
    <scope>NUCLEOTIDE SEQUENCE [LARGE SCALE GENOMIC DNA]</scope>
</reference>
<sequence>MCFLSWVVSGNGQSSFEVYRTIALVTRLIVGKCGESVTNKIGSDSEGSTDDQDPRMPNFTPAAMSSNSSFELPSLDSVTSSQMRGLRAILNEADDGEDQEVEQENPTFELSPYIVDKVKMKRYWPDVNVVEENIKEKAHGEQQIYGNTEELVSDKDKKVEAKIKVMYMKHIPSSVKVDWSHVGSDELVEIQAAISGSVYPNK</sequence>
<feature type="region of interest" description="Disordered" evidence="1">
    <location>
        <begin position="39"/>
        <end position="74"/>
    </location>
</feature>
<organism evidence="2 3">
    <name type="scientific">Dovyalis caffra</name>
    <dbReference type="NCBI Taxonomy" id="77055"/>
    <lineage>
        <taxon>Eukaryota</taxon>
        <taxon>Viridiplantae</taxon>
        <taxon>Streptophyta</taxon>
        <taxon>Embryophyta</taxon>
        <taxon>Tracheophyta</taxon>
        <taxon>Spermatophyta</taxon>
        <taxon>Magnoliopsida</taxon>
        <taxon>eudicotyledons</taxon>
        <taxon>Gunneridae</taxon>
        <taxon>Pentapetalae</taxon>
        <taxon>rosids</taxon>
        <taxon>fabids</taxon>
        <taxon>Malpighiales</taxon>
        <taxon>Salicaceae</taxon>
        <taxon>Flacourtieae</taxon>
        <taxon>Dovyalis</taxon>
    </lineage>
</organism>
<comment type="caution">
    <text evidence="2">The sequence shown here is derived from an EMBL/GenBank/DDBJ whole genome shotgun (WGS) entry which is preliminary data.</text>
</comment>
<proteinExistence type="predicted"/>
<dbReference type="AlphaFoldDB" id="A0AAV1QLV4"/>
<evidence type="ECO:0000313" key="2">
    <source>
        <dbReference type="EMBL" id="CAK7322667.1"/>
    </source>
</evidence>
<gene>
    <name evidence="2" type="ORF">DCAF_LOCUS278</name>
</gene>
<accession>A0AAV1QLV4</accession>
<evidence type="ECO:0000256" key="1">
    <source>
        <dbReference type="SAM" id="MobiDB-lite"/>
    </source>
</evidence>
<feature type="compositionally biased region" description="Polar residues" evidence="1">
    <location>
        <begin position="63"/>
        <end position="74"/>
    </location>
</feature>
<dbReference type="Proteomes" id="UP001314170">
    <property type="component" value="Unassembled WGS sequence"/>
</dbReference>
<evidence type="ECO:0000313" key="3">
    <source>
        <dbReference type="Proteomes" id="UP001314170"/>
    </source>
</evidence>
<name>A0AAV1QLV4_9ROSI</name>
<protein>
    <submittedName>
        <fullName evidence="2">Uncharacterized protein</fullName>
    </submittedName>
</protein>